<dbReference type="CDD" id="cd00519">
    <property type="entry name" value="Lipase_3"/>
    <property type="match status" value="1"/>
</dbReference>
<gene>
    <name evidence="2" type="ORF">AMAG_09767</name>
</gene>
<feature type="domain" description="Fungal lipase-type" evidence="1">
    <location>
        <begin position="57"/>
        <end position="195"/>
    </location>
</feature>
<accession>A0A0L0STG0</accession>
<reference evidence="2 3" key="1">
    <citation type="submission" date="2009-11" db="EMBL/GenBank/DDBJ databases">
        <title>Annotation of Allomyces macrogynus ATCC 38327.</title>
        <authorList>
            <consortium name="The Broad Institute Genome Sequencing Platform"/>
            <person name="Russ C."/>
            <person name="Cuomo C."/>
            <person name="Burger G."/>
            <person name="Gray M.W."/>
            <person name="Holland P.W.H."/>
            <person name="King N."/>
            <person name="Lang F.B.F."/>
            <person name="Roger A.J."/>
            <person name="Ruiz-Trillo I."/>
            <person name="Young S.K."/>
            <person name="Zeng Q."/>
            <person name="Gargeya S."/>
            <person name="Fitzgerald M."/>
            <person name="Haas B."/>
            <person name="Abouelleil A."/>
            <person name="Alvarado L."/>
            <person name="Arachchi H.M."/>
            <person name="Berlin A."/>
            <person name="Chapman S.B."/>
            <person name="Gearin G."/>
            <person name="Goldberg J."/>
            <person name="Griggs A."/>
            <person name="Gujja S."/>
            <person name="Hansen M."/>
            <person name="Heiman D."/>
            <person name="Howarth C."/>
            <person name="Larimer J."/>
            <person name="Lui A."/>
            <person name="MacDonald P.J.P."/>
            <person name="McCowen C."/>
            <person name="Montmayeur A."/>
            <person name="Murphy C."/>
            <person name="Neiman D."/>
            <person name="Pearson M."/>
            <person name="Priest M."/>
            <person name="Roberts A."/>
            <person name="Saif S."/>
            <person name="Shea T."/>
            <person name="Sisk P."/>
            <person name="Stolte C."/>
            <person name="Sykes S."/>
            <person name="Wortman J."/>
            <person name="Nusbaum C."/>
            <person name="Birren B."/>
        </authorList>
    </citation>
    <scope>NUCLEOTIDE SEQUENCE [LARGE SCALE GENOMIC DNA]</scope>
    <source>
        <strain evidence="2 3">ATCC 38327</strain>
    </source>
</reference>
<evidence type="ECO:0000313" key="3">
    <source>
        <dbReference type="Proteomes" id="UP000054350"/>
    </source>
</evidence>
<dbReference type="EMBL" id="GG745348">
    <property type="protein sequence ID" value="KNE65791.1"/>
    <property type="molecule type" value="Genomic_DNA"/>
</dbReference>
<dbReference type="InterPro" id="IPR029058">
    <property type="entry name" value="AB_hydrolase_fold"/>
</dbReference>
<protein>
    <recommendedName>
        <fullName evidence="1">Fungal lipase-type domain-containing protein</fullName>
    </recommendedName>
</protein>
<dbReference type="Gene3D" id="3.40.50.1820">
    <property type="entry name" value="alpha/beta hydrolase"/>
    <property type="match status" value="1"/>
</dbReference>
<dbReference type="OrthoDB" id="426718at2759"/>
<dbReference type="eggNOG" id="KOG4569">
    <property type="taxonomic scope" value="Eukaryota"/>
</dbReference>
<dbReference type="Pfam" id="PF01764">
    <property type="entry name" value="Lipase_3"/>
    <property type="match status" value="1"/>
</dbReference>
<keyword evidence="3" id="KW-1185">Reference proteome</keyword>
<dbReference type="OMA" id="NVINWIN"/>
<dbReference type="VEuPathDB" id="FungiDB:AMAG_09767"/>
<organism evidence="2 3">
    <name type="scientific">Allomyces macrogynus (strain ATCC 38327)</name>
    <name type="common">Allomyces javanicus var. macrogynus</name>
    <dbReference type="NCBI Taxonomy" id="578462"/>
    <lineage>
        <taxon>Eukaryota</taxon>
        <taxon>Fungi</taxon>
        <taxon>Fungi incertae sedis</taxon>
        <taxon>Blastocladiomycota</taxon>
        <taxon>Blastocladiomycetes</taxon>
        <taxon>Blastocladiales</taxon>
        <taxon>Blastocladiaceae</taxon>
        <taxon>Allomyces</taxon>
    </lineage>
</organism>
<reference evidence="3" key="2">
    <citation type="submission" date="2009-11" db="EMBL/GenBank/DDBJ databases">
        <title>The Genome Sequence of Allomyces macrogynus strain ATCC 38327.</title>
        <authorList>
            <consortium name="The Broad Institute Genome Sequencing Platform"/>
            <person name="Russ C."/>
            <person name="Cuomo C."/>
            <person name="Shea T."/>
            <person name="Young S.K."/>
            <person name="Zeng Q."/>
            <person name="Koehrsen M."/>
            <person name="Haas B."/>
            <person name="Borodovsky M."/>
            <person name="Guigo R."/>
            <person name="Alvarado L."/>
            <person name="Berlin A."/>
            <person name="Borenstein D."/>
            <person name="Chen Z."/>
            <person name="Engels R."/>
            <person name="Freedman E."/>
            <person name="Gellesch M."/>
            <person name="Goldberg J."/>
            <person name="Griggs A."/>
            <person name="Gujja S."/>
            <person name="Heiman D."/>
            <person name="Hepburn T."/>
            <person name="Howarth C."/>
            <person name="Jen D."/>
            <person name="Larson L."/>
            <person name="Lewis B."/>
            <person name="Mehta T."/>
            <person name="Park D."/>
            <person name="Pearson M."/>
            <person name="Roberts A."/>
            <person name="Saif S."/>
            <person name="Shenoy N."/>
            <person name="Sisk P."/>
            <person name="Stolte C."/>
            <person name="Sykes S."/>
            <person name="Walk T."/>
            <person name="White J."/>
            <person name="Yandava C."/>
            <person name="Burger G."/>
            <person name="Gray M.W."/>
            <person name="Holland P.W.H."/>
            <person name="King N."/>
            <person name="Lang F.B.F."/>
            <person name="Roger A.J."/>
            <person name="Ruiz-Trillo I."/>
            <person name="Lander E."/>
            <person name="Nusbaum C."/>
        </authorList>
    </citation>
    <scope>NUCLEOTIDE SEQUENCE [LARGE SCALE GENOMIC DNA]</scope>
    <source>
        <strain evidence="3">ATCC 38327</strain>
    </source>
</reference>
<dbReference type="SUPFAM" id="SSF53474">
    <property type="entry name" value="alpha/beta-Hydrolases"/>
    <property type="match status" value="1"/>
</dbReference>
<dbReference type="InterPro" id="IPR051218">
    <property type="entry name" value="Sec_MonoDiacylglyc_Lipase"/>
</dbReference>
<dbReference type="InterPro" id="IPR002921">
    <property type="entry name" value="Fungal_lipase-type"/>
</dbReference>
<name>A0A0L0STG0_ALLM3</name>
<dbReference type="GO" id="GO:0006629">
    <property type="term" value="P:lipid metabolic process"/>
    <property type="evidence" value="ECO:0007669"/>
    <property type="project" value="InterPro"/>
</dbReference>
<dbReference type="PANTHER" id="PTHR45856:SF24">
    <property type="entry name" value="FUNGAL LIPASE-LIKE DOMAIN-CONTAINING PROTEIN"/>
    <property type="match status" value="1"/>
</dbReference>
<dbReference type="Proteomes" id="UP000054350">
    <property type="component" value="Unassembled WGS sequence"/>
</dbReference>
<evidence type="ECO:0000259" key="1">
    <source>
        <dbReference type="Pfam" id="PF01764"/>
    </source>
</evidence>
<dbReference type="AlphaFoldDB" id="A0A0L0STG0"/>
<sequence>MSSPTPAPATTTTTAPVPAALISAHWPPPTLPEFSAKESRAFKSLLAINDNIKAIIVLFRGSLEPQNFVADIRVNLVDGPSRVPNLPSGAKVHAGFWSTWAAGKNDVVTWVKIMRQQHRNYKVVATGHSLGGSMAVLAALNLRQTLSIPDAQLVVYTYGEPRVGSVELASYVSNQAFDVVRFVHEDDVVPHLPLRN</sequence>
<dbReference type="PANTHER" id="PTHR45856">
    <property type="entry name" value="ALPHA/BETA-HYDROLASES SUPERFAMILY PROTEIN"/>
    <property type="match status" value="1"/>
</dbReference>
<evidence type="ECO:0000313" key="2">
    <source>
        <dbReference type="EMBL" id="KNE65791.1"/>
    </source>
</evidence>
<proteinExistence type="predicted"/>